<dbReference type="OrthoDB" id="10252687at2759"/>
<dbReference type="GO" id="GO:0070390">
    <property type="term" value="C:transcription export complex 2"/>
    <property type="evidence" value="ECO:0007669"/>
    <property type="project" value="TreeGrafter"/>
</dbReference>
<dbReference type="PANTHER" id="PTHR12732">
    <property type="entry name" value="UNCHARACTERIZED PROTEASOME COMPONENT REGION PCI-CONTAINING"/>
    <property type="match status" value="1"/>
</dbReference>
<feature type="compositionally biased region" description="Polar residues" evidence="1">
    <location>
        <begin position="354"/>
        <end position="367"/>
    </location>
</feature>
<dbReference type="GeneID" id="25560279"/>
<organism evidence="2 3">
    <name type="scientific">Thecamonas trahens ATCC 50062</name>
    <dbReference type="NCBI Taxonomy" id="461836"/>
    <lineage>
        <taxon>Eukaryota</taxon>
        <taxon>Apusozoa</taxon>
        <taxon>Apusomonadida</taxon>
        <taxon>Apusomonadidae</taxon>
        <taxon>Thecamonas</taxon>
    </lineage>
</organism>
<dbReference type="GO" id="GO:0003690">
    <property type="term" value="F:double-stranded DNA binding"/>
    <property type="evidence" value="ECO:0007669"/>
    <property type="project" value="InterPro"/>
</dbReference>
<sequence>MEKEFAPRIQRAFARNDGPGLAEALSLTMGDWDGIDGRTAGKMKRAISRANLPSEVHAELVCSVVDAAVARSAGDPVASYEELVKAHSALHKILRSEKGWIVPVVEMMCAQLRRGAMAADEAVVAGGGMEQYLGQCTEPLRKIFAALINAREAFKGSRKEGALFVVNQLFFAYFKLNLLLNCKGVIRSVETRLAKVMTKFRISQQVTYKYFTGRLALFDGKYEEASNLLGEAFDLCDRTPAGTSLAFWSSSSRSGCFSARRPSRRSLPLTALTSLSTLPTALSRATSPSSTPPSPPTSATTLPKACTSCSSSSASSPIATSSAKSTPSSPQTRFPSRALPPPSPLPASQPTTQRPSACSPTLSTRDT</sequence>
<gene>
    <name evidence="2" type="ORF">AMSG_00471</name>
</gene>
<dbReference type="GO" id="GO:0016973">
    <property type="term" value="P:poly(A)+ mRNA export from nucleus"/>
    <property type="evidence" value="ECO:0007669"/>
    <property type="project" value="TreeGrafter"/>
</dbReference>
<dbReference type="PANTHER" id="PTHR12732:SF0">
    <property type="entry name" value="PCI DOMAIN-CONTAINING PROTEIN 2"/>
    <property type="match status" value="1"/>
</dbReference>
<dbReference type="eggNOG" id="KOG2688">
    <property type="taxonomic scope" value="Eukaryota"/>
</dbReference>
<feature type="region of interest" description="Disordered" evidence="1">
    <location>
        <begin position="280"/>
        <end position="367"/>
    </location>
</feature>
<dbReference type="AlphaFoldDB" id="A0A0L0D8L9"/>
<dbReference type="GO" id="GO:0000973">
    <property type="term" value="P:post-transcriptional tethering of RNA polymerase II gene DNA at nuclear periphery"/>
    <property type="evidence" value="ECO:0007669"/>
    <property type="project" value="TreeGrafter"/>
</dbReference>
<accession>A0A0L0D8L9</accession>
<evidence type="ECO:0000256" key="1">
    <source>
        <dbReference type="SAM" id="MobiDB-lite"/>
    </source>
</evidence>
<dbReference type="RefSeq" id="XP_013762750.1">
    <property type="nucleotide sequence ID" value="XM_013907296.1"/>
</dbReference>
<evidence type="ECO:0000313" key="2">
    <source>
        <dbReference type="EMBL" id="KNC48694.1"/>
    </source>
</evidence>
<dbReference type="InterPro" id="IPR045114">
    <property type="entry name" value="Csn12-like"/>
</dbReference>
<dbReference type="GO" id="GO:0006368">
    <property type="term" value="P:transcription elongation by RNA polymerase II"/>
    <property type="evidence" value="ECO:0007669"/>
    <property type="project" value="TreeGrafter"/>
</dbReference>
<dbReference type="EMBL" id="GL349434">
    <property type="protein sequence ID" value="KNC48694.1"/>
    <property type="molecule type" value="Genomic_DNA"/>
</dbReference>
<dbReference type="GO" id="GO:0003723">
    <property type="term" value="F:RNA binding"/>
    <property type="evidence" value="ECO:0007669"/>
    <property type="project" value="InterPro"/>
</dbReference>
<proteinExistence type="predicted"/>
<feature type="compositionally biased region" description="Low complexity" evidence="1">
    <location>
        <begin position="280"/>
        <end position="289"/>
    </location>
</feature>
<feature type="compositionally biased region" description="Pro residues" evidence="1">
    <location>
        <begin position="338"/>
        <end position="347"/>
    </location>
</feature>
<name>A0A0L0D8L9_THETB</name>
<dbReference type="Proteomes" id="UP000054408">
    <property type="component" value="Unassembled WGS sequence"/>
</dbReference>
<dbReference type="STRING" id="461836.A0A0L0D8L9"/>
<evidence type="ECO:0000313" key="3">
    <source>
        <dbReference type="Proteomes" id="UP000054408"/>
    </source>
</evidence>
<evidence type="ECO:0008006" key="4">
    <source>
        <dbReference type="Google" id="ProtNLM"/>
    </source>
</evidence>
<feature type="compositionally biased region" description="Low complexity" evidence="1">
    <location>
        <begin position="297"/>
        <end position="330"/>
    </location>
</feature>
<keyword evidence="3" id="KW-1185">Reference proteome</keyword>
<protein>
    <recommendedName>
        <fullName evidence="4">PCI domain-containing protein</fullName>
    </recommendedName>
</protein>
<reference evidence="2 3" key="1">
    <citation type="submission" date="2010-05" db="EMBL/GenBank/DDBJ databases">
        <title>The Genome Sequence of Thecamonas trahens ATCC 50062.</title>
        <authorList>
            <consortium name="The Broad Institute Genome Sequencing Platform"/>
            <person name="Russ C."/>
            <person name="Cuomo C."/>
            <person name="Shea T."/>
            <person name="Young S.K."/>
            <person name="Zeng Q."/>
            <person name="Koehrsen M."/>
            <person name="Haas B."/>
            <person name="Borodovsky M."/>
            <person name="Guigo R."/>
            <person name="Alvarado L."/>
            <person name="Berlin A."/>
            <person name="Bochicchio J."/>
            <person name="Borenstein D."/>
            <person name="Chapman S."/>
            <person name="Chen Z."/>
            <person name="Freedman E."/>
            <person name="Gellesch M."/>
            <person name="Goldberg J."/>
            <person name="Griggs A."/>
            <person name="Gujja S."/>
            <person name="Heilman E."/>
            <person name="Heiman D."/>
            <person name="Hepburn T."/>
            <person name="Howarth C."/>
            <person name="Jen D."/>
            <person name="Larson L."/>
            <person name="Mehta T."/>
            <person name="Park D."/>
            <person name="Pearson M."/>
            <person name="Roberts A."/>
            <person name="Saif S."/>
            <person name="Shenoy N."/>
            <person name="Sisk P."/>
            <person name="Stolte C."/>
            <person name="Sykes S."/>
            <person name="Thomson T."/>
            <person name="Walk T."/>
            <person name="White J."/>
            <person name="Yandava C."/>
            <person name="Burger G."/>
            <person name="Gray M.W."/>
            <person name="Holland P.W.H."/>
            <person name="King N."/>
            <person name="Lang F.B.F."/>
            <person name="Roger A.J."/>
            <person name="Ruiz-Trillo I."/>
            <person name="Lander E."/>
            <person name="Nusbaum C."/>
        </authorList>
    </citation>
    <scope>NUCLEOTIDE SEQUENCE [LARGE SCALE GENOMIC DNA]</scope>
    <source>
        <strain evidence="2 3">ATCC 50062</strain>
    </source>
</reference>